<feature type="transmembrane region" description="Helical" evidence="1">
    <location>
        <begin position="100"/>
        <end position="127"/>
    </location>
</feature>
<evidence type="ECO:0000256" key="1">
    <source>
        <dbReference type="SAM" id="Phobius"/>
    </source>
</evidence>
<sequence>MSLVALLVTVVLVFLLVFFATFFLRLGASVAGVPKHKNTLGRALLILIVTWLVISALGGAGTFIPGLGNILGVLLAVLINVLIIGGIFDVSFGKAFVTYIFSLVFQVLFVLLGLFILGLLGASFAVLAA</sequence>
<accession>A0A842HII0</accession>
<keyword evidence="1" id="KW-1133">Transmembrane helix</keyword>
<evidence type="ECO:0000313" key="2">
    <source>
        <dbReference type="EMBL" id="MBC2595327.1"/>
    </source>
</evidence>
<keyword evidence="1" id="KW-0812">Transmembrane</keyword>
<dbReference type="EMBL" id="JACHVB010000035">
    <property type="protein sequence ID" value="MBC2595327.1"/>
    <property type="molecule type" value="Genomic_DNA"/>
</dbReference>
<keyword evidence="3" id="KW-1185">Reference proteome</keyword>
<evidence type="ECO:0000313" key="3">
    <source>
        <dbReference type="Proteomes" id="UP000546464"/>
    </source>
</evidence>
<dbReference type="Proteomes" id="UP000546464">
    <property type="component" value="Unassembled WGS sequence"/>
</dbReference>
<dbReference type="AlphaFoldDB" id="A0A842HII0"/>
<name>A0A842HII0_9BACT</name>
<keyword evidence="1" id="KW-0472">Membrane</keyword>
<protein>
    <submittedName>
        <fullName evidence="2">Uncharacterized protein</fullName>
    </submittedName>
</protein>
<organism evidence="2 3">
    <name type="scientific">Ruficoccus amylovorans</name>
    <dbReference type="NCBI Taxonomy" id="1804625"/>
    <lineage>
        <taxon>Bacteria</taxon>
        <taxon>Pseudomonadati</taxon>
        <taxon>Verrucomicrobiota</taxon>
        <taxon>Opitutia</taxon>
        <taxon>Puniceicoccales</taxon>
        <taxon>Cerasicoccaceae</taxon>
        <taxon>Ruficoccus</taxon>
    </lineage>
</organism>
<dbReference type="RefSeq" id="WP_185676280.1">
    <property type="nucleotide sequence ID" value="NZ_JACHVB010000035.1"/>
</dbReference>
<proteinExistence type="predicted"/>
<feature type="transmembrane region" description="Helical" evidence="1">
    <location>
        <begin position="43"/>
        <end position="63"/>
    </location>
</feature>
<feature type="transmembrane region" description="Helical" evidence="1">
    <location>
        <begin position="70"/>
        <end position="88"/>
    </location>
</feature>
<reference evidence="2 3" key="1">
    <citation type="submission" date="2020-07" db="EMBL/GenBank/DDBJ databases">
        <authorList>
            <person name="Feng X."/>
        </authorList>
    </citation>
    <scope>NUCLEOTIDE SEQUENCE [LARGE SCALE GENOMIC DNA]</scope>
    <source>
        <strain evidence="2 3">JCM31066</strain>
    </source>
</reference>
<gene>
    <name evidence="2" type="ORF">H5P28_13750</name>
</gene>
<comment type="caution">
    <text evidence="2">The sequence shown here is derived from an EMBL/GenBank/DDBJ whole genome shotgun (WGS) entry which is preliminary data.</text>
</comment>